<evidence type="ECO:0000313" key="3">
    <source>
        <dbReference type="Proteomes" id="UP001341281"/>
    </source>
</evidence>
<dbReference type="EMBL" id="CP144749">
    <property type="protein sequence ID" value="WVZ77791.1"/>
    <property type="molecule type" value="Genomic_DNA"/>
</dbReference>
<sequence>MNIVKGVADLLRKSAPASPGSGGSAGAGGGGGGGDRGTRSPSADTVTAPPSPRVRFSDSGEEGVLNALWQKYENSIGKAEKKKSLQTFVMHFVKAFKDWEPGHIERSFDQESLSDDTVLGCSTGHPSEVILILVQEISQITSSITESSSYPESSANISELLGDLGLSDEGLTVLECLTIVTRSVHNCRVFSYYGGVQKVTALLKAAVVKLKTLTSLLASDEQLSDKTVENMRTMQKVLVYIVTIISNFMDLEPTTTRISQFLNSSRHTLSSNHLATVAPSTSKIMVSDRNWQRKAIVSVMEAGGVNWLVELLRVIRRLNLKEQWTDLSLHFITLYSLRSTISENTRAQNHFRSIGGLEVLLDGLGLPSSKFSVSKQSFVPRDERSAILQLQILSLEILREAPKSECVLESV</sequence>
<proteinExistence type="predicted"/>
<evidence type="ECO:0000256" key="1">
    <source>
        <dbReference type="SAM" id="MobiDB-lite"/>
    </source>
</evidence>
<organism evidence="2 3">
    <name type="scientific">Paspalum notatum var. saurae</name>
    <dbReference type="NCBI Taxonomy" id="547442"/>
    <lineage>
        <taxon>Eukaryota</taxon>
        <taxon>Viridiplantae</taxon>
        <taxon>Streptophyta</taxon>
        <taxon>Embryophyta</taxon>
        <taxon>Tracheophyta</taxon>
        <taxon>Spermatophyta</taxon>
        <taxon>Magnoliopsida</taxon>
        <taxon>Liliopsida</taxon>
        <taxon>Poales</taxon>
        <taxon>Poaceae</taxon>
        <taxon>PACMAD clade</taxon>
        <taxon>Panicoideae</taxon>
        <taxon>Andropogonodae</taxon>
        <taxon>Paspaleae</taxon>
        <taxon>Paspalinae</taxon>
        <taxon>Paspalum</taxon>
    </lineage>
</organism>
<accession>A0AAQ3TQS4</accession>
<dbReference type="AlphaFoldDB" id="A0AAQ3TQS4"/>
<feature type="compositionally biased region" description="Gly residues" evidence="1">
    <location>
        <begin position="20"/>
        <end position="35"/>
    </location>
</feature>
<dbReference type="Proteomes" id="UP001341281">
    <property type="component" value="Chromosome 05"/>
</dbReference>
<protein>
    <submittedName>
        <fullName evidence="2">Uncharacterized protein</fullName>
    </submittedName>
</protein>
<keyword evidence="3" id="KW-1185">Reference proteome</keyword>
<reference evidence="2 3" key="1">
    <citation type="submission" date="2024-02" db="EMBL/GenBank/DDBJ databases">
        <title>High-quality chromosome-scale genome assembly of Pensacola bahiagrass (Paspalum notatum Flugge var. saurae).</title>
        <authorList>
            <person name="Vega J.M."/>
            <person name="Podio M."/>
            <person name="Orjuela J."/>
            <person name="Siena L.A."/>
            <person name="Pessino S.C."/>
            <person name="Combes M.C."/>
            <person name="Mariac C."/>
            <person name="Albertini E."/>
            <person name="Pupilli F."/>
            <person name="Ortiz J.P.A."/>
            <person name="Leblanc O."/>
        </authorList>
    </citation>
    <scope>NUCLEOTIDE SEQUENCE [LARGE SCALE GENOMIC DNA]</scope>
    <source>
        <strain evidence="2">R1</strain>
        <tissue evidence="2">Leaf</tissue>
    </source>
</reference>
<gene>
    <name evidence="2" type="ORF">U9M48_025613</name>
</gene>
<evidence type="ECO:0000313" key="2">
    <source>
        <dbReference type="EMBL" id="WVZ77791.1"/>
    </source>
</evidence>
<name>A0AAQ3TQS4_PASNO</name>
<feature type="region of interest" description="Disordered" evidence="1">
    <location>
        <begin position="1"/>
        <end position="59"/>
    </location>
</feature>